<evidence type="ECO:0000313" key="3">
    <source>
        <dbReference type="EMBL" id="RDB61881.1"/>
    </source>
</evidence>
<dbReference type="OrthoDB" id="3192856at2"/>
<evidence type="ECO:0000313" key="4">
    <source>
        <dbReference type="Proteomes" id="UP000254000"/>
    </source>
</evidence>
<reference evidence="3 4" key="1">
    <citation type="journal article" date="2018" name="Elife">
        <title>Discovery and characterization of a prevalent human gut bacterial enzyme sufficient for the inactivation of a family of plant toxins.</title>
        <authorList>
            <person name="Koppel N."/>
            <person name="Bisanz J.E."/>
            <person name="Pandelia M.E."/>
            <person name="Turnbaugh P.J."/>
            <person name="Balskus E.P."/>
        </authorList>
    </citation>
    <scope>NUCLEOTIDE SEQUENCE [LARGE SCALE GENOMIC DNA]</scope>
    <source>
        <strain evidence="3 4">3C</strain>
    </source>
</reference>
<organism evidence="3 4">
    <name type="scientific">Gordonibacter pamelaeae</name>
    <dbReference type="NCBI Taxonomy" id="471189"/>
    <lineage>
        <taxon>Bacteria</taxon>
        <taxon>Bacillati</taxon>
        <taxon>Actinomycetota</taxon>
        <taxon>Coriobacteriia</taxon>
        <taxon>Eggerthellales</taxon>
        <taxon>Eggerthellaceae</taxon>
        <taxon>Gordonibacter</taxon>
    </lineage>
</organism>
<feature type="region of interest" description="Disordered" evidence="1">
    <location>
        <begin position="351"/>
        <end position="398"/>
    </location>
</feature>
<name>A0A369LQQ5_9ACTN</name>
<feature type="compositionally biased region" description="Low complexity" evidence="1">
    <location>
        <begin position="158"/>
        <end position="167"/>
    </location>
</feature>
<dbReference type="InterPro" id="IPR005094">
    <property type="entry name" value="Endonuclease_MobA/VirD2"/>
</dbReference>
<comment type="caution">
    <text evidence="3">The sequence shown here is derived from an EMBL/GenBank/DDBJ whole genome shotgun (WGS) entry which is preliminary data.</text>
</comment>
<accession>A0A369LQQ5</accession>
<proteinExistence type="predicted"/>
<sequence length="398" mass="44007">MLKTISGHTSAKGIRRYLTKEGRALAEDYINLEPPAPGRPFDWAEAMDRIRRLYGNDSAWRGRRARTYKHYVVSPDPKDRISLDGLRALATGWARKCFPDHEVAIVYHDDNAGGIPHAHVVVNNTNLETGRRLQDPDPKALARSLQGAAESLGMSPLEAVPRSSVAARAERRRPRPAASTRREENVGRAEKELSDRGEYSWVADIRARVRVARSVARSETEFRSLLGSLGVTVSENSPHAPRRDWVYAFADRPSRRVSGERLGLSYSRERLEPVLRTGGFRRIADAGERAIAAAARSAVELGDLEELRTLSEAVALVESSRATCVADLDRLAMDARGAELAAYARRIGMLPEQRPEPRLGAKPSKSCLGRVAGNRGSRGIGSAETPRTPERQERGKQR</sequence>
<protein>
    <submittedName>
        <fullName evidence="3">Relaxase</fullName>
    </submittedName>
</protein>
<dbReference type="Proteomes" id="UP000254000">
    <property type="component" value="Unassembled WGS sequence"/>
</dbReference>
<dbReference type="Pfam" id="PF03432">
    <property type="entry name" value="Relaxase"/>
    <property type="match status" value="1"/>
</dbReference>
<feature type="compositionally biased region" description="Basic and acidic residues" evidence="1">
    <location>
        <begin position="387"/>
        <end position="398"/>
    </location>
</feature>
<evidence type="ECO:0000259" key="2">
    <source>
        <dbReference type="Pfam" id="PF03432"/>
    </source>
</evidence>
<feature type="region of interest" description="Disordered" evidence="1">
    <location>
        <begin position="152"/>
        <end position="190"/>
    </location>
</feature>
<feature type="domain" description="MobA/VirD2-like nuclease" evidence="2">
    <location>
        <begin position="40"/>
        <end position="137"/>
    </location>
</feature>
<evidence type="ECO:0000256" key="1">
    <source>
        <dbReference type="SAM" id="MobiDB-lite"/>
    </source>
</evidence>
<dbReference type="EMBL" id="PPTS01000011">
    <property type="protein sequence ID" value="RDB61881.1"/>
    <property type="molecule type" value="Genomic_DNA"/>
</dbReference>
<keyword evidence="4" id="KW-1185">Reference proteome</keyword>
<dbReference type="AlphaFoldDB" id="A0A369LQQ5"/>
<feature type="compositionally biased region" description="Basic and acidic residues" evidence="1">
    <location>
        <begin position="180"/>
        <end position="190"/>
    </location>
</feature>
<gene>
    <name evidence="3" type="ORF">C1877_14305</name>
</gene>